<dbReference type="InterPro" id="IPR058163">
    <property type="entry name" value="LysR-type_TF_proteobact-type"/>
</dbReference>
<keyword evidence="3" id="KW-0238">DNA-binding</keyword>
<dbReference type="FunFam" id="1.10.10.10:FF:000001">
    <property type="entry name" value="LysR family transcriptional regulator"/>
    <property type="match status" value="1"/>
</dbReference>
<dbReference type="PANTHER" id="PTHR30537">
    <property type="entry name" value="HTH-TYPE TRANSCRIPTIONAL REGULATOR"/>
    <property type="match status" value="1"/>
</dbReference>
<sequence length="289" mass="31253">MLDNLRGMAVFASVVRHGSFSGAAKELGITTSAVSQQIRSLENDLGVSLLHRSTRKLSLTEAGESLYSSATQMVKAAEQGRDSVIQLKDELSGSLRIATTPELAKAYLLPALSDWLVEHDNLSLNIISRDNLDMIEDRVDVALLLSEQAQGIALKTVEQMLIASPEYIKNHGVVENVKALATHTMIICGEKPSESIEFKDANGKQSVRVSSRIITNNHAIALNLAAEGYGITKTNAVDAKALLESGKVVKILPNHSLPMLTLSAVTISKEQTTVKAQKCIEVLEAHFKN</sequence>
<evidence type="ECO:0000256" key="4">
    <source>
        <dbReference type="ARBA" id="ARBA00023163"/>
    </source>
</evidence>
<organism evidence="6 7">
    <name type="scientific">Moraxella catarrhalis</name>
    <name type="common">Branhamella catarrhalis</name>
    <dbReference type="NCBI Taxonomy" id="480"/>
    <lineage>
        <taxon>Bacteria</taxon>
        <taxon>Pseudomonadati</taxon>
        <taxon>Pseudomonadota</taxon>
        <taxon>Gammaproteobacteria</taxon>
        <taxon>Moraxellales</taxon>
        <taxon>Moraxellaceae</taxon>
        <taxon>Moraxella</taxon>
    </lineage>
</organism>
<dbReference type="GO" id="GO:0043565">
    <property type="term" value="F:sequence-specific DNA binding"/>
    <property type="evidence" value="ECO:0007669"/>
    <property type="project" value="TreeGrafter"/>
</dbReference>
<reference evidence="6 7" key="1">
    <citation type="journal article" date="2016" name="Genome Biol. Evol.">
        <title>Comparative Genomic Analyses of the Moraxella catarrhalis Serosensitive and Seroresistant Lineages Demonstrate Their Independent Evolution.</title>
        <authorList>
            <person name="Earl J.P."/>
            <person name="de Vries S.P."/>
            <person name="Ahmed A."/>
            <person name="Powell E."/>
            <person name="Schultz M.P."/>
            <person name="Hermans P.W."/>
            <person name="Hill D.J."/>
            <person name="Zhou Z."/>
            <person name="Constantinidou C.I."/>
            <person name="Hu F.Z."/>
            <person name="Bootsma H.J."/>
            <person name="Ehrlich G.D."/>
        </authorList>
    </citation>
    <scope>NUCLEOTIDE SEQUENCE [LARGE SCALE GENOMIC DNA]</scope>
    <source>
        <strain evidence="6 7">Z7542</strain>
    </source>
</reference>
<evidence type="ECO:0000256" key="2">
    <source>
        <dbReference type="ARBA" id="ARBA00023015"/>
    </source>
</evidence>
<dbReference type="RefSeq" id="WP_064611904.1">
    <property type="nucleotide sequence ID" value="NZ_LXHB01000136.1"/>
</dbReference>
<evidence type="ECO:0000313" key="6">
    <source>
        <dbReference type="EMBL" id="OAU94591.1"/>
    </source>
</evidence>
<evidence type="ECO:0000259" key="5">
    <source>
        <dbReference type="PROSITE" id="PS50931"/>
    </source>
</evidence>
<dbReference type="InterPro" id="IPR036388">
    <property type="entry name" value="WH-like_DNA-bd_sf"/>
</dbReference>
<dbReference type="InterPro" id="IPR000847">
    <property type="entry name" value="LysR_HTH_N"/>
</dbReference>
<protein>
    <submittedName>
        <fullName evidence="6">Transcriptional regulator, LysR family</fullName>
    </submittedName>
</protein>
<comment type="caution">
    <text evidence="6">The sequence shown here is derived from an EMBL/GenBank/DDBJ whole genome shotgun (WGS) entry which is preliminary data.</text>
</comment>
<dbReference type="eggNOG" id="COG0583">
    <property type="taxonomic scope" value="Bacteria"/>
</dbReference>
<dbReference type="OrthoDB" id="8678019at2"/>
<dbReference type="GO" id="GO:0006351">
    <property type="term" value="P:DNA-templated transcription"/>
    <property type="evidence" value="ECO:0007669"/>
    <property type="project" value="TreeGrafter"/>
</dbReference>
<evidence type="ECO:0000256" key="1">
    <source>
        <dbReference type="ARBA" id="ARBA00009437"/>
    </source>
</evidence>
<dbReference type="AlphaFoldDB" id="A0A198UDU8"/>
<keyword evidence="2" id="KW-0805">Transcription regulation</keyword>
<dbReference type="SUPFAM" id="SSF46785">
    <property type="entry name" value="Winged helix' DNA-binding domain"/>
    <property type="match status" value="1"/>
</dbReference>
<evidence type="ECO:0000313" key="7">
    <source>
        <dbReference type="Proteomes" id="UP000078228"/>
    </source>
</evidence>
<gene>
    <name evidence="6" type="ORF">AO384_1948</name>
</gene>
<dbReference type="Proteomes" id="UP000078228">
    <property type="component" value="Unassembled WGS sequence"/>
</dbReference>
<dbReference type="Gene3D" id="1.10.10.10">
    <property type="entry name" value="Winged helix-like DNA-binding domain superfamily/Winged helix DNA-binding domain"/>
    <property type="match status" value="1"/>
</dbReference>
<dbReference type="PROSITE" id="PS50931">
    <property type="entry name" value="HTH_LYSR"/>
    <property type="match status" value="1"/>
</dbReference>
<dbReference type="Gene3D" id="3.40.190.290">
    <property type="match status" value="1"/>
</dbReference>
<dbReference type="PANTHER" id="PTHR30537:SF30">
    <property type="entry name" value="TRANSCRIPTIONAL REGULATOR-RELATED"/>
    <property type="match status" value="1"/>
</dbReference>
<proteinExistence type="inferred from homology"/>
<keyword evidence="7" id="KW-1185">Reference proteome</keyword>
<dbReference type="InterPro" id="IPR005119">
    <property type="entry name" value="LysR_subst-bd"/>
</dbReference>
<accession>A0A198UDU8</accession>
<dbReference type="InterPro" id="IPR036390">
    <property type="entry name" value="WH_DNA-bd_sf"/>
</dbReference>
<dbReference type="EMBL" id="LXHC01000028">
    <property type="protein sequence ID" value="OAU94591.1"/>
    <property type="molecule type" value="Genomic_DNA"/>
</dbReference>
<dbReference type="Pfam" id="PF00126">
    <property type="entry name" value="HTH_1"/>
    <property type="match status" value="1"/>
</dbReference>
<dbReference type="Pfam" id="PF03466">
    <property type="entry name" value="LysR_substrate"/>
    <property type="match status" value="1"/>
</dbReference>
<dbReference type="PRINTS" id="PR00039">
    <property type="entry name" value="HTHLYSR"/>
</dbReference>
<dbReference type="SUPFAM" id="SSF53850">
    <property type="entry name" value="Periplasmic binding protein-like II"/>
    <property type="match status" value="1"/>
</dbReference>
<keyword evidence="4" id="KW-0804">Transcription</keyword>
<evidence type="ECO:0000256" key="3">
    <source>
        <dbReference type="ARBA" id="ARBA00023125"/>
    </source>
</evidence>
<name>A0A198UDU8_MORCA</name>
<dbReference type="PATRIC" id="fig|480.237.peg.2005"/>
<comment type="similarity">
    <text evidence="1">Belongs to the LysR transcriptional regulatory family.</text>
</comment>
<feature type="domain" description="HTH lysR-type" evidence="5">
    <location>
        <begin position="3"/>
        <end position="60"/>
    </location>
</feature>
<dbReference type="GO" id="GO:0003700">
    <property type="term" value="F:DNA-binding transcription factor activity"/>
    <property type="evidence" value="ECO:0007669"/>
    <property type="project" value="InterPro"/>
</dbReference>